<dbReference type="PROSITE" id="PS50110">
    <property type="entry name" value="RESPONSE_REGULATORY"/>
    <property type="match status" value="1"/>
</dbReference>
<feature type="domain" description="Response regulatory" evidence="7">
    <location>
        <begin position="7"/>
        <end position="124"/>
    </location>
</feature>
<dbReference type="AlphaFoldDB" id="A0A1E8FC26"/>
<evidence type="ECO:0000313" key="9">
    <source>
        <dbReference type="Proteomes" id="UP000176037"/>
    </source>
</evidence>
<dbReference type="GO" id="GO:0006355">
    <property type="term" value="P:regulation of DNA-templated transcription"/>
    <property type="evidence" value="ECO:0007669"/>
    <property type="project" value="InterPro"/>
</dbReference>
<dbReference type="STRING" id="1856405.BFC17_04215"/>
<protein>
    <recommendedName>
        <fullName evidence="10">DNA-binding response regulator</fullName>
    </recommendedName>
</protein>
<dbReference type="InterPro" id="IPR001789">
    <property type="entry name" value="Sig_transdc_resp-reg_receiver"/>
</dbReference>
<dbReference type="PRINTS" id="PR00038">
    <property type="entry name" value="HTHLUXR"/>
</dbReference>
<dbReference type="SMART" id="SM00448">
    <property type="entry name" value="REC"/>
    <property type="match status" value="1"/>
</dbReference>
<dbReference type="InterPro" id="IPR058245">
    <property type="entry name" value="NreC/VraR/RcsB-like_REC"/>
</dbReference>
<gene>
    <name evidence="8" type="ORF">BFC17_04215</name>
</gene>
<feature type="modified residue" description="4-aspartylphosphate" evidence="5">
    <location>
        <position position="59"/>
    </location>
</feature>
<comment type="caution">
    <text evidence="8">The sequence shown here is derived from an EMBL/GenBank/DDBJ whole genome shotgun (WGS) entry which is preliminary data.</text>
</comment>
<evidence type="ECO:0000259" key="6">
    <source>
        <dbReference type="PROSITE" id="PS50043"/>
    </source>
</evidence>
<dbReference type="CDD" id="cd06170">
    <property type="entry name" value="LuxR_C_like"/>
    <property type="match status" value="1"/>
</dbReference>
<sequence>MSENIARIMLVDDHTIFRSGLARLLSEFATFTVTAEAATIAEACRELAEKPDLQAIILDINLAGQNALEQIPALRAQRKDVPILIMSMYPPRQFAPAAYRAGANGYVTKDASPATLRQALSTVLTGQIWQHPDLLTAEPVARGGYPHERLTERELEILKRIAQGEALTDIANDMFLSNKTVSTHRKRLLTKMEMSNNAELIKYALLHGLTV</sequence>
<accession>A0A1E8FC26</accession>
<evidence type="ECO:0000256" key="1">
    <source>
        <dbReference type="ARBA" id="ARBA00022553"/>
    </source>
</evidence>
<dbReference type="PANTHER" id="PTHR43214">
    <property type="entry name" value="TWO-COMPONENT RESPONSE REGULATOR"/>
    <property type="match status" value="1"/>
</dbReference>
<dbReference type="InterPro" id="IPR016032">
    <property type="entry name" value="Sig_transdc_resp-reg_C-effctor"/>
</dbReference>
<evidence type="ECO:0008006" key="10">
    <source>
        <dbReference type="Google" id="ProtNLM"/>
    </source>
</evidence>
<dbReference type="Proteomes" id="UP000176037">
    <property type="component" value="Unassembled WGS sequence"/>
</dbReference>
<dbReference type="Pfam" id="PF00072">
    <property type="entry name" value="Response_reg"/>
    <property type="match status" value="1"/>
</dbReference>
<dbReference type="GO" id="GO:0000160">
    <property type="term" value="P:phosphorelay signal transduction system"/>
    <property type="evidence" value="ECO:0007669"/>
    <property type="project" value="InterPro"/>
</dbReference>
<evidence type="ECO:0000313" key="8">
    <source>
        <dbReference type="EMBL" id="OFI33471.1"/>
    </source>
</evidence>
<keyword evidence="3" id="KW-0238">DNA-binding</keyword>
<dbReference type="InterPro" id="IPR000792">
    <property type="entry name" value="Tscrpt_reg_LuxR_C"/>
</dbReference>
<dbReference type="SUPFAM" id="SSF46894">
    <property type="entry name" value="C-terminal effector domain of the bipartite response regulators"/>
    <property type="match status" value="1"/>
</dbReference>
<dbReference type="EMBL" id="MJIC01000015">
    <property type="protein sequence ID" value="OFI33471.1"/>
    <property type="molecule type" value="Genomic_DNA"/>
</dbReference>
<feature type="domain" description="HTH luxR-type" evidence="6">
    <location>
        <begin position="143"/>
        <end position="208"/>
    </location>
</feature>
<dbReference type="SUPFAM" id="SSF52172">
    <property type="entry name" value="CheY-like"/>
    <property type="match status" value="1"/>
</dbReference>
<evidence type="ECO:0000256" key="2">
    <source>
        <dbReference type="ARBA" id="ARBA00023015"/>
    </source>
</evidence>
<dbReference type="SMART" id="SM00421">
    <property type="entry name" value="HTH_LUXR"/>
    <property type="match status" value="1"/>
</dbReference>
<keyword evidence="1 5" id="KW-0597">Phosphoprotein</keyword>
<dbReference type="GO" id="GO:0003677">
    <property type="term" value="F:DNA binding"/>
    <property type="evidence" value="ECO:0007669"/>
    <property type="project" value="UniProtKB-KW"/>
</dbReference>
<dbReference type="PANTHER" id="PTHR43214:SF41">
    <property type="entry name" value="NITRATE_NITRITE RESPONSE REGULATOR PROTEIN NARP"/>
    <property type="match status" value="1"/>
</dbReference>
<keyword evidence="9" id="KW-1185">Reference proteome</keyword>
<evidence type="ECO:0000256" key="4">
    <source>
        <dbReference type="ARBA" id="ARBA00023163"/>
    </source>
</evidence>
<evidence type="ECO:0000256" key="3">
    <source>
        <dbReference type="ARBA" id="ARBA00023125"/>
    </source>
</evidence>
<keyword evidence="2" id="KW-0805">Transcription regulation</keyword>
<reference evidence="8 9" key="1">
    <citation type="submission" date="2016-09" db="EMBL/GenBank/DDBJ databases">
        <title>Alteromonas lipolytica, a new species isolated from sea water.</title>
        <authorList>
            <person name="Wu Y.-H."/>
            <person name="Cheng H."/>
            <person name="Xu X.-W."/>
        </authorList>
    </citation>
    <scope>NUCLEOTIDE SEQUENCE [LARGE SCALE GENOMIC DNA]</scope>
    <source>
        <strain evidence="8 9">JW12</strain>
    </source>
</reference>
<dbReference type="InterPro" id="IPR039420">
    <property type="entry name" value="WalR-like"/>
</dbReference>
<dbReference type="CDD" id="cd17535">
    <property type="entry name" value="REC_NarL-like"/>
    <property type="match status" value="1"/>
</dbReference>
<evidence type="ECO:0000259" key="7">
    <source>
        <dbReference type="PROSITE" id="PS50110"/>
    </source>
</evidence>
<dbReference type="Gene3D" id="3.40.50.2300">
    <property type="match status" value="1"/>
</dbReference>
<dbReference type="OrthoDB" id="9796655at2"/>
<dbReference type="Pfam" id="PF00196">
    <property type="entry name" value="GerE"/>
    <property type="match status" value="1"/>
</dbReference>
<keyword evidence="4" id="KW-0804">Transcription</keyword>
<proteinExistence type="predicted"/>
<dbReference type="RefSeq" id="WP_070177847.1">
    <property type="nucleotide sequence ID" value="NZ_BMJR01000002.1"/>
</dbReference>
<dbReference type="InterPro" id="IPR011006">
    <property type="entry name" value="CheY-like_superfamily"/>
</dbReference>
<organism evidence="8 9">
    <name type="scientific">Alteromonas lipolytica</name>
    <dbReference type="NCBI Taxonomy" id="1856405"/>
    <lineage>
        <taxon>Bacteria</taxon>
        <taxon>Pseudomonadati</taxon>
        <taxon>Pseudomonadota</taxon>
        <taxon>Gammaproteobacteria</taxon>
        <taxon>Alteromonadales</taxon>
        <taxon>Alteromonadaceae</taxon>
        <taxon>Alteromonas/Salinimonas group</taxon>
        <taxon>Alteromonas</taxon>
    </lineage>
</organism>
<evidence type="ECO:0000256" key="5">
    <source>
        <dbReference type="PROSITE-ProRule" id="PRU00169"/>
    </source>
</evidence>
<name>A0A1E8FC26_9ALTE</name>
<dbReference type="PROSITE" id="PS50043">
    <property type="entry name" value="HTH_LUXR_2"/>
    <property type="match status" value="1"/>
</dbReference>